<dbReference type="Pfam" id="PF12259">
    <property type="entry name" value="Baculo_F"/>
    <property type="match status" value="1"/>
</dbReference>
<reference evidence="5" key="1">
    <citation type="submission" date="2020-01" db="EMBL/GenBank/DDBJ databases">
        <title>Draft genome sequence of the Termite Coptotermes fromosanus.</title>
        <authorList>
            <person name="Itakura S."/>
            <person name="Yosikawa Y."/>
            <person name="Umezawa K."/>
        </authorList>
    </citation>
    <scope>NUCLEOTIDE SEQUENCE [LARGE SCALE GENOMIC DNA]</scope>
</reference>
<feature type="compositionally biased region" description="Basic and acidic residues" evidence="2">
    <location>
        <begin position="395"/>
        <end position="406"/>
    </location>
</feature>
<dbReference type="Proteomes" id="UP000502823">
    <property type="component" value="Unassembled WGS sequence"/>
</dbReference>
<dbReference type="InterPro" id="IPR022048">
    <property type="entry name" value="Envelope_fusion-like"/>
</dbReference>
<dbReference type="PANTHER" id="PTHR37984:SF15">
    <property type="entry name" value="INTEGRASE CATALYTIC DOMAIN-CONTAINING PROTEIN"/>
    <property type="match status" value="1"/>
</dbReference>
<evidence type="ECO:0000256" key="1">
    <source>
        <dbReference type="ARBA" id="ARBA00012493"/>
    </source>
</evidence>
<comment type="caution">
    <text evidence="4">The sequence shown here is derived from an EMBL/GenBank/DDBJ whole genome shotgun (WGS) entry which is preliminary data.</text>
</comment>
<evidence type="ECO:0000313" key="5">
    <source>
        <dbReference type="Proteomes" id="UP000502823"/>
    </source>
</evidence>
<feature type="compositionally biased region" description="Polar residues" evidence="2">
    <location>
        <begin position="408"/>
        <end position="422"/>
    </location>
</feature>
<dbReference type="GO" id="GO:0003676">
    <property type="term" value="F:nucleic acid binding"/>
    <property type="evidence" value="ECO:0007669"/>
    <property type="project" value="InterPro"/>
</dbReference>
<dbReference type="Gene3D" id="1.10.340.70">
    <property type="match status" value="1"/>
</dbReference>
<dbReference type="PROSITE" id="PS50994">
    <property type="entry name" value="INTEGRASE"/>
    <property type="match status" value="1"/>
</dbReference>
<dbReference type="Pfam" id="PF00665">
    <property type="entry name" value="rve"/>
    <property type="match status" value="1"/>
</dbReference>
<dbReference type="AlphaFoldDB" id="A0A6L2PJE6"/>
<dbReference type="InterPro" id="IPR001584">
    <property type="entry name" value="Integrase_cat-core"/>
</dbReference>
<dbReference type="EC" id="2.7.7.49" evidence="1"/>
<sequence length="1050" mass="120562">MPAHAGIKKTQNWLRSRYYWPSLHQDVEAYIQHCDVCARFKSGRVRVAPLGQLPEVSEPGQIISIDCTGPYTVSKRGNKYLMTAIDHFSKWVEAVAIADQSAPTIARAVVTKIFARHGVPKMLLSDQGKNFTSDLVKEVCDLLGVTKLSTSPYNPKCNGQIENFHRTLHSSLACFLEGSGQDWEQYVDYVLWAYRSQPHSVTKFSPYYLLYGREMAGPTENMLEAYIRSKNKWSDAQEAVKELAKKLKEAREIAWDNIRKGKVTQKKYHDRKAKAVEFQEGQLVYRKEMVNKAKLRERWRGPYKVLKKISDHAYKIEGRNGKPMTANVEQLKLCRSTREEIRRQKRFRKQHSLMDQDIELSEGSDSHGNDTEPEDSFPSNGIEPCTLMEGLMPDAAREDNDERDVNPEPSNLSNRHSQTNDTGIREPGNETETLGNRESQHYFFRLRKNISYDLEKIFLRDIRGSEGNEIELMTEEIGAGVVLVHRKDVQLVRSVWHLSADLSIKEYLASVRYIQQDLDHLLAKYPSQSPVKRELTHLKTMTRELIDKIATLEQMLPTANRSKRGILSVVGKTLKFLFGTALSNDIVKLDQKVEELKTQQGNLLHDVTNQITVTRDLDDNIKNNAKKLTTLMGTMKQQATSSRRVLEAIVMRDNGTRQMVEQNARISSYIREIELVLSKLYTDIGEIFFALELASLNKLTVSLLPSKKLMYILQSILIHLEPGLRLIAPLKPEFMYIFYEAIQITAVASSYAIRLFLQMPLREDARTFSVFQILTVPIYHADMKHHIRLRAAKEWIAVSKDRRNFVESDADFSKFCRDGYINFCEFRTPQYDRNYMTCSSALFYGKIEAAYTLCEKVVRGSRFQPIFVLVLKDPATWLYSLRDPLALECECPNKTRRDVELEGAGLLRHPPRCHLRNELLTLSVGRTFKSEHLLEPTHIIVPRIATLNPTKGHQIFQKEEGDIPALLSELEESPSTSSRGGDADDSRRQYPVPLRRLVEEAVERKETARRDAHLTWMTAVVIFLLAMQSLRVGTFVYRVARGAWLRLVAW</sequence>
<dbReference type="GO" id="GO:0015074">
    <property type="term" value="P:DNA integration"/>
    <property type="evidence" value="ECO:0007669"/>
    <property type="project" value="InterPro"/>
</dbReference>
<organism evidence="4 5">
    <name type="scientific">Coptotermes formosanus</name>
    <name type="common">Formosan subterranean termite</name>
    <dbReference type="NCBI Taxonomy" id="36987"/>
    <lineage>
        <taxon>Eukaryota</taxon>
        <taxon>Metazoa</taxon>
        <taxon>Ecdysozoa</taxon>
        <taxon>Arthropoda</taxon>
        <taxon>Hexapoda</taxon>
        <taxon>Insecta</taxon>
        <taxon>Pterygota</taxon>
        <taxon>Neoptera</taxon>
        <taxon>Polyneoptera</taxon>
        <taxon>Dictyoptera</taxon>
        <taxon>Blattodea</taxon>
        <taxon>Blattoidea</taxon>
        <taxon>Termitoidae</taxon>
        <taxon>Rhinotermitidae</taxon>
        <taxon>Coptotermes</taxon>
    </lineage>
</organism>
<name>A0A6L2PJE6_COPFO</name>
<dbReference type="InterPro" id="IPR012337">
    <property type="entry name" value="RNaseH-like_sf"/>
</dbReference>
<evidence type="ECO:0000313" key="4">
    <source>
        <dbReference type="EMBL" id="GFG32534.1"/>
    </source>
</evidence>
<gene>
    <name evidence="4" type="ORF">Cfor_01180</name>
</gene>
<evidence type="ECO:0000256" key="2">
    <source>
        <dbReference type="SAM" id="MobiDB-lite"/>
    </source>
</evidence>
<dbReference type="GO" id="GO:0003964">
    <property type="term" value="F:RNA-directed DNA polymerase activity"/>
    <property type="evidence" value="ECO:0007669"/>
    <property type="project" value="UniProtKB-EC"/>
</dbReference>
<accession>A0A6L2PJE6</accession>
<dbReference type="Gene3D" id="3.30.420.10">
    <property type="entry name" value="Ribonuclease H-like superfamily/Ribonuclease H"/>
    <property type="match status" value="1"/>
</dbReference>
<dbReference type="FunFam" id="3.30.420.10:FF:000032">
    <property type="entry name" value="Retrovirus-related Pol polyprotein from transposon 297-like Protein"/>
    <property type="match status" value="1"/>
</dbReference>
<proteinExistence type="predicted"/>
<dbReference type="OrthoDB" id="775972at2759"/>
<protein>
    <recommendedName>
        <fullName evidence="1">RNA-directed DNA polymerase</fullName>
        <ecNumber evidence="1">2.7.7.49</ecNumber>
    </recommendedName>
</protein>
<dbReference type="SUPFAM" id="SSF53098">
    <property type="entry name" value="Ribonuclease H-like"/>
    <property type="match status" value="1"/>
</dbReference>
<keyword evidence="5" id="KW-1185">Reference proteome</keyword>
<dbReference type="Pfam" id="PF17921">
    <property type="entry name" value="Integrase_H2C2"/>
    <property type="match status" value="1"/>
</dbReference>
<dbReference type="InterPro" id="IPR041588">
    <property type="entry name" value="Integrase_H2C2"/>
</dbReference>
<dbReference type="PANTHER" id="PTHR37984">
    <property type="entry name" value="PROTEIN CBG26694"/>
    <property type="match status" value="1"/>
</dbReference>
<dbReference type="InParanoid" id="A0A6L2PJE6"/>
<evidence type="ECO:0000259" key="3">
    <source>
        <dbReference type="PROSITE" id="PS50994"/>
    </source>
</evidence>
<dbReference type="EMBL" id="BLKM01000370">
    <property type="protein sequence ID" value="GFG32534.1"/>
    <property type="molecule type" value="Genomic_DNA"/>
</dbReference>
<dbReference type="InterPro" id="IPR050951">
    <property type="entry name" value="Retrovirus_Pol_polyprotein"/>
</dbReference>
<feature type="domain" description="Integrase catalytic" evidence="3">
    <location>
        <begin position="55"/>
        <end position="214"/>
    </location>
</feature>
<feature type="region of interest" description="Disordered" evidence="2">
    <location>
        <begin position="342"/>
        <end position="436"/>
    </location>
</feature>
<dbReference type="InterPro" id="IPR036397">
    <property type="entry name" value="RNaseH_sf"/>
</dbReference>